<feature type="compositionally biased region" description="Low complexity" evidence="1">
    <location>
        <begin position="267"/>
        <end position="289"/>
    </location>
</feature>
<protein>
    <submittedName>
        <fullName evidence="2">Uncharacterized protein</fullName>
    </submittedName>
</protein>
<feature type="region of interest" description="Disordered" evidence="1">
    <location>
        <begin position="307"/>
        <end position="398"/>
    </location>
</feature>
<sequence>METEVEPVVDVTMEEVCEAPLEQQQESPRRNPRSPCRNPSLPVDARELRLHAAPTTIKSPKPVDSTKAAGSPKSVDAPKAVASPKPLESPKSAAALTSSRPIELSKPLEKSIPDLMDVDDAEAVAAEMLLGLAKQARLSQSDLPAVRAPPPADASTHSAELTKGLPPITSPVTSPSRQAPAPVDPATATTDSTAGAPTTPAKPPKRRRIVRGTSAESTLTTRVLPGPVALVAPVPAPRSPAAEAVPHSASPIAPTAPVETAPPPAPTDASAAAPDTASPPARRQAAARVQSYASLHAGVYDEGIFEARLPSGASPPPAAKRTRKASSCFGPPLSTPRARKKSADADGGDASTGRARKKSAAEAAPPGMPMKVVTVEPTPRKQPGRPRIRVVPGAPPPPPLPAGVVVVGSVDTSASAAAPTTAGVDPVKEEVSPLTSTVEEEVKVENV</sequence>
<proteinExistence type="predicted"/>
<feature type="compositionally biased region" description="Low complexity" evidence="1">
    <location>
        <begin position="237"/>
        <end position="259"/>
    </location>
</feature>
<reference evidence="3" key="2">
    <citation type="submission" date="2009-11" db="EMBL/GenBank/DDBJ databases">
        <title>The Genome Sequence of Allomyces macrogynus strain ATCC 38327.</title>
        <authorList>
            <consortium name="The Broad Institute Genome Sequencing Platform"/>
            <person name="Russ C."/>
            <person name="Cuomo C."/>
            <person name="Shea T."/>
            <person name="Young S.K."/>
            <person name="Zeng Q."/>
            <person name="Koehrsen M."/>
            <person name="Haas B."/>
            <person name="Borodovsky M."/>
            <person name="Guigo R."/>
            <person name="Alvarado L."/>
            <person name="Berlin A."/>
            <person name="Borenstein D."/>
            <person name="Chen Z."/>
            <person name="Engels R."/>
            <person name="Freedman E."/>
            <person name="Gellesch M."/>
            <person name="Goldberg J."/>
            <person name="Griggs A."/>
            <person name="Gujja S."/>
            <person name="Heiman D."/>
            <person name="Hepburn T."/>
            <person name="Howarth C."/>
            <person name="Jen D."/>
            <person name="Larson L."/>
            <person name="Lewis B."/>
            <person name="Mehta T."/>
            <person name="Park D."/>
            <person name="Pearson M."/>
            <person name="Roberts A."/>
            <person name="Saif S."/>
            <person name="Shenoy N."/>
            <person name="Sisk P."/>
            <person name="Stolte C."/>
            <person name="Sykes S."/>
            <person name="Walk T."/>
            <person name="White J."/>
            <person name="Yandava C."/>
            <person name="Burger G."/>
            <person name="Gray M.W."/>
            <person name="Holland P.W.H."/>
            <person name="King N."/>
            <person name="Lang F.B.F."/>
            <person name="Roger A.J."/>
            <person name="Ruiz-Trillo I."/>
            <person name="Lander E."/>
            <person name="Nusbaum C."/>
        </authorList>
    </citation>
    <scope>NUCLEOTIDE SEQUENCE [LARGE SCALE GENOMIC DNA]</scope>
    <source>
        <strain evidence="3">ATCC 38327</strain>
    </source>
</reference>
<reference evidence="2 3" key="1">
    <citation type="submission" date="2009-11" db="EMBL/GenBank/DDBJ databases">
        <title>Annotation of Allomyces macrogynus ATCC 38327.</title>
        <authorList>
            <consortium name="The Broad Institute Genome Sequencing Platform"/>
            <person name="Russ C."/>
            <person name="Cuomo C."/>
            <person name="Burger G."/>
            <person name="Gray M.W."/>
            <person name="Holland P.W.H."/>
            <person name="King N."/>
            <person name="Lang F.B.F."/>
            <person name="Roger A.J."/>
            <person name="Ruiz-Trillo I."/>
            <person name="Young S.K."/>
            <person name="Zeng Q."/>
            <person name="Gargeya S."/>
            <person name="Fitzgerald M."/>
            <person name="Haas B."/>
            <person name="Abouelleil A."/>
            <person name="Alvarado L."/>
            <person name="Arachchi H.M."/>
            <person name="Berlin A."/>
            <person name="Chapman S.B."/>
            <person name="Gearin G."/>
            <person name="Goldberg J."/>
            <person name="Griggs A."/>
            <person name="Gujja S."/>
            <person name="Hansen M."/>
            <person name="Heiman D."/>
            <person name="Howarth C."/>
            <person name="Larimer J."/>
            <person name="Lui A."/>
            <person name="MacDonald P.J.P."/>
            <person name="McCowen C."/>
            <person name="Montmayeur A."/>
            <person name="Murphy C."/>
            <person name="Neiman D."/>
            <person name="Pearson M."/>
            <person name="Priest M."/>
            <person name="Roberts A."/>
            <person name="Saif S."/>
            <person name="Shea T."/>
            <person name="Sisk P."/>
            <person name="Stolte C."/>
            <person name="Sykes S."/>
            <person name="Wortman J."/>
            <person name="Nusbaum C."/>
            <person name="Birren B."/>
        </authorList>
    </citation>
    <scope>NUCLEOTIDE SEQUENCE [LARGE SCALE GENOMIC DNA]</scope>
    <source>
        <strain evidence="2 3">ATCC 38327</strain>
    </source>
</reference>
<keyword evidence="3" id="KW-1185">Reference proteome</keyword>
<evidence type="ECO:0000256" key="1">
    <source>
        <dbReference type="SAM" id="MobiDB-lite"/>
    </source>
</evidence>
<dbReference type="EMBL" id="GG745329">
    <property type="protein sequence ID" value="KNE55972.1"/>
    <property type="molecule type" value="Genomic_DNA"/>
</dbReference>
<feature type="region of interest" description="Disordered" evidence="1">
    <location>
        <begin position="237"/>
        <end position="289"/>
    </location>
</feature>
<gene>
    <name evidence="2" type="ORF">AMAG_01819</name>
</gene>
<feature type="compositionally biased region" description="Acidic residues" evidence="1">
    <location>
        <begin position="1"/>
        <end position="17"/>
    </location>
</feature>
<accession>A0A0L0S033</accession>
<dbReference type="AlphaFoldDB" id="A0A0L0S033"/>
<evidence type="ECO:0000313" key="3">
    <source>
        <dbReference type="Proteomes" id="UP000054350"/>
    </source>
</evidence>
<evidence type="ECO:0000313" key="2">
    <source>
        <dbReference type="EMBL" id="KNE55972.1"/>
    </source>
</evidence>
<dbReference type="VEuPathDB" id="FungiDB:AMAG_01819"/>
<dbReference type="Proteomes" id="UP000054350">
    <property type="component" value="Unassembled WGS sequence"/>
</dbReference>
<feature type="region of interest" description="Disordered" evidence="1">
    <location>
        <begin position="1"/>
        <end position="101"/>
    </location>
</feature>
<name>A0A0L0S033_ALLM3</name>
<feature type="compositionally biased region" description="Low complexity" evidence="1">
    <location>
        <begin position="179"/>
        <end position="199"/>
    </location>
</feature>
<dbReference type="OMA" id="RQRINQP"/>
<feature type="region of interest" description="Disordered" evidence="1">
    <location>
        <begin position="140"/>
        <end position="221"/>
    </location>
</feature>
<feature type="region of interest" description="Disordered" evidence="1">
    <location>
        <begin position="416"/>
        <end position="447"/>
    </location>
</feature>
<organism evidence="2 3">
    <name type="scientific">Allomyces macrogynus (strain ATCC 38327)</name>
    <name type="common">Allomyces javanicus var. macrogynus</name>
    <dbReference type="NCBI Taxonomy" id="578462"/>
    <lineage>
        <taxon>Eukaryota</taxon>
        <taxon>Fungi</taxon>
        <taxon>Fungi incertae sedis</taxon>
        <taxon>Blastocladiomycota</taxon>
        <taxon>Blastocladiomycetes</taxon>
        <taxon>Blastocladiales</taxon>
        <taxon>Blastocladiaceae</taxon>
        <taxon>Allomyces</taxon>
    </lineage>
</organism>